<sequence>MHNILRGSRKPSNLQTDAGTEFYNTSFKALMKKYNINHYSTFSTKKASIVERVIRTLKEKNYRTFCLSGSYKWIDILPKIIEDYNNTKHRTIGMKPAKVTPEHERQLLSSMYNNIKIQGAQRFRVGDIVRLNKHKTIFEKGYLPNWTTELFKITKANITNAATYMLEDMQGKPILGSFYEQELQKAEHADVYLVEKVIKRKDDKHFVKWLGLPSTQNSWISKNDLL</sequence>
<dbReference type="InterPro" id="IPR036397">
    <property type="entry name" value="RNaseH_sf"/>
</dbReference>
<dbReference type="PROSITE" id="PS50013">
    <property type="entry name" value="CHROMO_2"/>
    <property type="match status" value="1"/>
</dbReference>
<keyword evidence="4" id="KW-1185">Reference proteome</keyword>
<evidence type="ECO:0000313" key="3">
    <source>
        <dbReference type="EMBL" id="KAK9744508.1"/>
    </source>
</evidence>
<dbReference type="GO" id="GO:0003676">
    <property type="term" value="F:nucleic acid binding"/>
    <property type="evidence" value="ECO:0007669"/>
    <property type="project" value="InterPro"/>
</dbReference>
<name>A0AAW1ME73_POPJA</name>
<dbReference type="InterPro" id="IPR000953">
    <property type="entry name" value="Chromo/chromo_shadow_dom"/>
</dbReference>
<dbReference type="PROSITE" id="PS50994">
    <property type="entry name" value="INTEGRASE"/>
    <property type="match status" value="1"/>
</dbReference>
<evidence type="ECO:0008006" key="5">
    <source>
        <dbReference type="Google" id="ProtNLM"/>
    </source>
</evidence>
<evidence type="ECO:0000259" key="2">
    <source>
        <dbReference type="PROSITE" id="PS50994"/>
    </source>
</evidence>
<dbReference type="PANTHER" id="PTHR46585:SF1">
    <property type="entry name" value="CHROMO DOMAIN-CONTAINING PROTEIN"/>
    <property type="match status" value="1"/>
</dbReference>
<feature type="domain" description="Chromo" evidence="1">
    <location>
        <begin position="192"/>
        <end position="226"/>
    </location>
</feature>
<evidence type="ECO:0000259" key="1">
    <source>
        <dbReference type="PROSITE" id="PS50013"/>
    </source>
</evidence>
<dbReference type="InterPro" id="IPR016197">
    <property type="entry name" value="Chromo-like_dom_sf"/>
</dbReference>
<organism evidence="3 4">
    <name type="scientific">Popillia japonica</name>
    <name type="common">Japanese beetle</name>
    <dbReference type="NCBI Taxonomy" id="7064"/>
    <lineage>
        <taxon>Eukaryota</taxon>
        <taxon>Metazoa</taxon>
        <taxon>Ecdysozoa</taxon>
        <taxon>Arthropoda</taxon>
        <taxon>Hexapoda</taxon>
        <taxon>Insecta</taxon>
        <taxon>Pterygota</taxon>
        <taxon>Neoptera</taxon>
        <taxon>Endopterygota</taxon>
        <taxon>Coleoptera</taxon>
        <taxon>Polyphaga</taxon>
        <taxon>Scarabaeiformia</taxon>
        <taxon>Scarabaeidae</taxon>
        <taxon>Rutelinae</taxon>
        <taxon>Popillia</taxon>
    </lineage>
</organism>
<feature type="domain" description="Integrase catalytic" evidence="2">
    <location>
        <begin position="1"/>
        <end position="104"/>
    </location>
</feature>
<dbReference type="GO" id="GO:0005694">
    <property type="term" value="C:chromosome"/>
    <property type="evidence" value="ECO:0007669"/>
    <property type="project" value="UniProtKB-ARBA"/>
</dbReference>
<dbReference type="AlphaFoldDB" id="A0AAW1ME73"/>
<protein>
    <recommendedName>
        <fullName evidence="5">Integrase catalytic domain-containing protein</fullName>
    </recommendedName>
</protein>
<comment type="caution">
    <text evidence="3">The sequence shown here is derived from an EMBL/GenBank/DDBJ whole genome shotgun (WGS) entry which is preliminary data.</text>
</comment>
<dbReference type="InterPro" id="IPR001584">
    <property type="entry name" value="Integrase_cat-core"/>
</dbReference>
<dbReference type="SUPFAM" id="SSF53098">
    <property type="entry name" value="Ribonuclease H-like"/>
    <property type="match status" value="1"/>
</dbReference>
<dbReference type="PANTHER" id="PTHR46585">
    <property type="entry name" value="INTEGRASE CORE DOMAIN CONTAINING PROTEIN"/>
    <property type="match status" value="1"/>
</dbReference>
<dbReference type="SUPFAM" id="SSF54160">
    <property type="entry name" value="Chromo domain-like"/>
    <property type="match status" value="1"/>
</dbReference>
<dbReference type="Gene3D" id="3.30.420.10">
    <property type="entry name" value="Ribonuclease H-like superfamily/Ribonuclease H"/>
    <property type="match status" value="1"/>
</dbReference>
<dbReference type="InterPro" id="IPR012337">
    <property type="entry name" value="RNaseH-like_sf"/>
</dbReference>
<gene>
    <name evidence="3" type="ORF">QE152_g7667</name>
</gene>
<proteinExistence type="predicted"/>
<accession>A0AAW1ME73</accession>
<reference evidence="3 4" key="1">
    <citation type="journal article" date="2024" name="BMC Genomics">
        <title>De novo assembly and annotation of Popillia japonica's genome with initial clues to its potential as an invasive pest.</title>
        <authorList>
            <person name="Cucini C."/>
            <person name="Boschi S."/>
            <person name="Funari R."/>
            <person name="Cardaioli E."/>
            <person name="Iannotti N."/>
            <person name="Marturano G."/>
            <person name="Paoli F."/>
            <person name="Bruttini M."/>
            <person name="Carapelli A."/>
            <person name="Frati F."/>
            <person name="Nardi F."/>
        </authorList>
    </citation>
    <scope>NUCLEOTIDE SEQUENCE [LARGE SCALE GENOMIC DNA]</scope>
    <source>
        <strain evidence="3">DMR45628</strain>
    </source>
</reference>
<evidence type="ECO:0000313" key="4">
    <source>
        <dbReference type="Proteomes" id="UP001458880"/>
    </source>
</evidence>
<dbReference type="EMBL" id="JASPKY010000057">
    <property type="protein sequence ID" value="KAK9744508.1"/>
    <property type="molecule type" value="Genomic_DNA"/>
</dbReference>
<dbReference type="Proteomes" id="UP001458880">
    <property type="component" value="Unassembled WGS sequence"/>
</dbReference>
<dbReference type="GO" id="GO:0015074">
    <property type="term" value="P:DNA integration"/>
    <property type="evidence" value="ECO:0007669"/>
    <property type="project" value="InterPro"/>
</dbReference>